<dbReference type="SUPFAM" id="SSF55729">
    <property type="entry name" value="Acyl-CoA N-acyltransferases (Nat)"/>
    <property type="match status" value="1"/>
</dbReference>
<evidence type="ECO:0000256" key="2">
    <source>
        <dbReference type="ARBA" id="ARBA00023315"/>
    </source>
</evidence>
<keyword evidence="2" id="KW-0012">Acyltransferase</keyword>
<feature type="domain" description="N-acetyltransferase" evidence="3">
    <location>
        <begin position="6"/>
        <end position="152"/>
    </location>
</feature>
<sequence length="156" mass="17383">MSELKIVVARYTDPDAQLLIRATLRDLGERYNSSGDETPVDPTEFDPPHGAFLVGYFGADPVSCAGWRSHGDNGLVAELKRMYTAPQARRKGLARRMLAAVEDSAREHGRRRLILETGSKQPESIAMYQACGYAAIDNFGFYKEYPGVRSFGRDLH</sequence>
<keyword evidence="1" id="KW-0808">Transferase</keyword>
<dbReference type="PANTHER" id="PTHR43877">
    <property type="entry name" value="AMINOALKYLPHOSPHONATE N-ACETYLTRANSFERASE-RELATED-RELATED"/>
    <property type="match status" value="1"/>
</dbReference>
<dbReference type="CDD" id="cd04301">
    <property type="entry name" value="NAT_SF"/>
    <property type="match status" value="1"/>
</dbReference>
<evidence type="ECO:0000256" key="1">
    <source>
        <dbReference type="ARBA" id="ARBA00022679"/>
    </source>
</evidence>
<protein>
    <submittedName>
        <fullName evidence="4">GNAT family N-acetyltransferase</fullName>
    </submittedName>
</protein>
<dbReference type="PANTHER" id="PTHR43877:SF2">
    <property type="entry name" value="AMINOALKYLPHOSPHONATE N-ACETYLTRANSFERASE-RELATED"/>
    <property type="match status" value="1"/>
</dbReference>
<proteinExistence type="predicted"/>
<dbReference type="Pfam" id="PF00583">
    <property type="entry name" value="Acetyltransf_1"/>
    <property type="match status" value="1"/>
</dbReference>
<dbReference type="RefSeq" id="WP_344168273.1">
    <property type="nucleotide sequence ID" value="NZ_BAAARY010000002.1"/>
</dbReference>
<dbReference type="PROSITE" id="PS51186">
    <property type="entry name" value="GNAT"/>
    <property type="match status" value="1"/>
</dbReference>
<dbReference type="InterPro" id="IPR016181">
    <property type="entry name" value="Acyl_CoA_acyltransferase"/>
</dbReference>
<accession>A0ABN3N6S7</accession>
<dbReference type="InterPro" id="IPR050832">
    <property type="entry name" value="Bact_Acetyltransf"/>
</dbReference>
<reference evidence="4 5" key="1">
    <citation type="journal article" date="2019" name="Int. J. Syst. Evol. Microbiol.">
        <title>The Global Catalogue of Microorganisms (GCM) 10K type strain sequencing project: providing services to taxonomists for standard genome sequencing and annotation.</title>
        <authorList>
            <consortium name="The Broad Institute Genomics Platform"/>
            <consortium name="The Broad Institute Genome Sequencing Center for Infectious Disease"/>
            <person name="Wu L."/>
            <person name="Ma J."/>
        </authorList>
    </citation>
    <scope>NUCLEOTIDE SEQUENCE [LARGE SCALE GENOMIC DNA]</scope>
    <source>
        <strain evidence="4 5">JCM 3367</strain>
    </source>
</reference>
<dbReference type="EMBL" id="BAAARY010000002">
    <property type="protein sequence ID" value="GAA2514138.1"/>
    <property type="molecule type" value="Genomic_DNA"/>
</dbReference>
<evidence type="ECO:0000259" key="3">
    <source>
        <dbReference type="PROSITE" id="PS51186"/>
    </source>
</evidence>
<organism evidence="4 5">
    <name type="scientific">Pilimelia columellifera subsp. columellifera</name>
    <dbReference type="NCBI Taxonomy" id="706583"/>
    <lineage>
        <taxon>Bacteria</taxon>
        <taxon>Bacillati</taxon>
        <taxon>Actinomycetota</taxon>
        <taxon>Actinomycetes</taxon>
        <taxon>Micromonosporales</taxon>
        <taxon>Micromonosporaceae</taxon>
        <taxon>Pilimelia</taxon>
    </lineage>
</organism>
<dbReference type="InterPro" id="IPR000182">
    <property type="entry name" value="GNAT_dom"/>
</dbReference>
<gene>
    <name evidence="4" type="ORF">GCM10010201_07610</name>
</gene>
<comment type="caution">
    <text evidence="4">The sequence shown here is derived from an EMBL/GenBank/DDBJ whole genome shotgun (WGS) entry which is preliminary data.</text>
</comment>
<name>A0ABN3N6S7_9ACTN</name>
<dbReference type="Proteomes" id="UP001499978">
    <property type="component" value="Unassembled WGS sequence"/>
</dbReference>
<dbReference type="Gene3D" id="3.40.630.30">
    <property type="match status" value="1"/>
</dbReference>
<evidence type="ECO:0000313" key="5">
    <source>
        <dbReference type="Proteomes" id="UP001499978"/>
    </source>
</evidence>
<keyword evidence="5" id="KW-1185">Reference proteome</keyword>
<evidence type="ECO:0000313" key="4">
    <source>
        <dbReference type="EMBL" id="GAA2514138.1"/>
    </source>
</evidence>